<dbReference type="PROSITE" id="PS51421">
    <property type="entry name" value="RAS"/>
    <property type="match status" value="1"/>
</dbReference>
<evidence type="ECO:0000313" key="6">
    <source>
        <dbReference type="EMBL" id="BAJ21346.1"/>
    </source>
</evidence>
<keyword evidence="3" id="KW-0547">Nucleotide-binding</keyword>
<comment type="similarity">
    <text evidence="2">Belongs to the small GTPase superfamily. Rab family.</text>
</comment>
<dbReference type="EMBL" id="AB365966">
    <property type="protein sequence ID" value="BAJ21346.1"/>
    <property type="molecule type" value="mRNA"/>
</dbReference>
<dbReference type="GO" id="GO:0005525">
    <property type="term" value="F:GTP binding"/>
    <property type="evidence" value="ECO:0007669"/>
    <property type="project" value="InterPro"/>
</dbReference>
<dbReference type="Pfam" id="PF00071">
    <property type="entry name" value="Ras"/>
    <property type="match status" value="1"/>
</dbReference>
<keyword evidence="4" id="KW-0472">Membrane</keyword>
<dbReference type="CDD" id="cd00154">
    <property type="entry name" value="Rab"/>
    <property type="match status" value="1"/>
</dbReference>
<dbReference type="OMA" id="NINECFY"/>
<gene>
    <name evidence="6" type="primary">RAB11F</name>
</gene>
<dbReference type="InterPro" id="IPR001806">
    <property type="entry name" value="Small_GTPase"/>
</dbReference>
<name>E1CB56_TETTH</name>
<dbReference type="NCBIfam" id="TIGR00231">
    <property type="entry name" value="small_GTP"/>
    <property type="match status" value="1"/>
</dbReference>
<dbReference type="SMART" id="SM00177">
    <property type="entry name" value="ARF"/>
    <property type="match status" value="1"/>
</dbReference>
<dbReference type="FunFam" id="3.40.50.300:FF:000586">
    <property type="entry name" value="Rab family GTPase"/>
    <property type="match status" value="1"/>
</dbReference>
<evidence type="ECO:0000256" key="4">
    <source>
        <dbReference type="ARBA" id="ARBA00023136"/>
    </source>
</evidence>
<evidence type="ECO:0000256" key="1">
    <source>
        <dbReference type="ARBA" id="ARBA00004308"/>
    </source>
</evidence>
<dbReference type="InterPro" id="IPR050209">
    <property type="entry name" value="Rab_GTPases_membrane_traffic"/>
</dbReference>
<sequence length="234" mass="26412">MADTGQLLFKIIMLGETGVGKSQMLQRYTKNKFTEDYVTTIGAEFATTSVKLNNGQVVQVQIWDTAGQEKFRSITRAFYRGAVGAVLVYDISDQQTFKKCDKWLDEIKQYNQDNQIAILLVGNKKDLIDKQQVNNQEALNFAQSKNLALAFCSAKTGDNVKEAFTSLIEEIYQQHEKVNSLANKQESQNENTQPKQQVDQQVNSRSEFKKNEQGQSLLHPSKTEPKKKPSGSCC</sequence>
<evidence type="ECO:0000256" key="3">
    <source>
        <dbReference type="ARBA" id="ARBA00022741"/>
    </source>
</evidence>
<dbReference type="PROSITE" id="PS51419">
    <property type="entry name" value="RAB"/>
    <property type="match status" value="1"/>
</dbReference>
<comment type="subcellular location">
    <subcellularLocation>
        <location evidence="1">Endomembrane system</location>
    </subcellularLocation>
</comment>
<dbReference type="SMART" id="SM00175">
    <property type="entry name" value="RAB"/>
    <property type="match status" value="1"/>
</dbReference>
<dbReference type="PROSITE" id="PS51420">
    <property type="entry name" value="RHO"/>
    <property type="match status" value="1"/>
</dbReference>
<dbReference type="GO" id="GO:0003924">
    <property type="term" value="F:GTPase activity"/>
    <property type="evidence" value="ECO:0007669"/>
    <property type="project" value="InterPro"/>
</dbReference>
<protein>
    <submittedName>
        <fullName evidence="6">Rab-family small GTPase Rab11F</fullName>
    </submittedName>
</protein>
<reference evidence="6" key="1">
    <citation type="journal article" date="2010" name="J. Eukaryot. Microbiol.">
        <title>Marked amplification and diversification of products of ras genes from rat brain, Rab GTPases, in the ciliates Tetrahymena thermophila and Paramecium tetraurelia.</title>
        <authorList>
            <person name="Saito-Nakano Y."/>
            <person name="Nakahara T."/>
            <person name="Nakano K."/>
            <person name="Nozaki T."/>
            <person name="Numata O."/>
        </authorList>
    </citation>
    <scope>NUCLEOTIDE SEQUENCE</scope>
</reference>
<organism evidence="6">
    <name type="scientific">Tetrahymena thermophila</name>
    <dbReference type="NCBI Taxonomy" id="5911"/>
    <lineage>
        <taxon>Eukaryota</taxon>
        <taxon>Sar</taxon>
        <taxon>Alveolata</taxon>
        <taxon>Ciliophora</taxon>
        <taxon>Intramacronucleata</taxon>
        <taxon>Oligohymenophorea</taxon>
        <taxon>Hymenostomatida</taxon>
        <taxon>Tetrahymenina</taxon>
        <taxon>Tetrahymenidae</taxon>
        <taxon>Tetrahymena</taxon>
    </lineage>
</organism>
<proteinExistence type="evidence at transcript level"/>
<dbReference type="Gene3D" id="3.40.50.300">
    <property type="entry name" value="P-loop containing nucleotide triphosphate hydrolases"/>
    <property type="match status" value="1"/>
</dbReference>
<dbReference type="InterPro" id="IPR005225">
    <property type="entry name" value="Small_GTP-bd"/>
</dbReference>
<accession>E1CB56</accession>
<dbReference type="PANTHER" id="PTHR47979">
    <property type="entry name" value="DRAB11-RELATED"/>
    <property type="match status" value="1"/>
</dbReference>
<dbReference type="GO" id="GO:0012505">
    <property type="term" value="C:endomembrane system"/>
    <property type="evidence" value="ECO:0007669"/>
    <property type="project" value="UniProtKB-SubCell"/>
</dbReference>
<dbReference type="AlphaFoldDB" id="E1CB56"/>
<dbReference type="SMART" id="SM00173">
    <property type="entry name" value="RAS"/>
    <property type="match status" value="1"/>
</dbReference>
<dbReference type="SUPFAM" id="SSF52540">
    <property type="entry name" value="P-loop containing nucleoside triphosphate hydrolases"/>
    <property type="match status" value="1"/>
</dbReference>
<dbReference type="SMART" id="SM00176">
    <property type="entry name" value="RAN"/>
    <property type="match status" value="1"/>
</dbReference>
<feature type="region of interest" description="Disordered" evidence="5">
    <location>
        <begin position="181"/>
        <end position="234"/>
    </location>
</feature>
<dbReference type="SMART" id="SM00174">
    <property type="entry name" value="RHO"/>
    <property type="match status" value="1"/>
</dbReference>
<dbReference type="PROSITE" id="PS51417">
    <property type="entry name" value="ARF"/>
    <property type="match status" value="1"/>
</dbReference>
<evidence type="ECO:0000256" key="5">
    <source>
        <dbReference type="SAM" id="MobiDB-lite"/>
    </source>
</evidence>
<dbReference type="PRINTS" id="PR00449">
    <property type="entry name" value="RASTRNSFRMNG"/>
</dbReference>
<evidence type="ECO:0000256" key="2">
    <source>
        <dbReference type="ARBA" id="ARBA00006270"/>
    </source>
</evidence>
<dbReference type="InterPro" id="IPR027417">
    <property type="entry name" value="P-loop_NTPase"/>
</dbReference>
<feature type="compositionally biased region" description="Polar residues" evidence="5">
    <location>
        <begin position="181"/>
        <end position="205"/>
    </location>
</feature>